<sequence length="433" mass="46244">MSVLFTNVTAVLMDEAGTILKNGYVQAEGTSITYVGTDRPQGDFDRVVDCSGKVMMPGLINAHTHLPMTLMRGYGGGCDLQTWLHDYIFPAEGKLDPRAVSAGAGLGLAEMIASGVTCVADMYMFTSTIAQEILNSGISANLSCGGVYFGDPADFNPDTCGDCVAQRALTEEFHGAGDGQILIDASIHGEYTSSAPLWQWMAQFAHDHNQRMHVHVSETRSEHQASLDRHGLTPIQTLNQYGVWDNGGIAAHCVYTTPEDWAIMAEKGVSCVHNPYSNLKLGSGIAPIPDMLEAGVNVALGTDGMSSHNSADLFADLKLAALLPSGVRCTPGVVTPRQALEMATVAGARALGRPTGQIAVGKVADLILLDFTAPNLTPCHDVVENLVFAAHGSNVVMNMARGNIIYENGTFHTLDVERIQAEVRDYALPLLFH</sequence>
<dbReference type="Proteomes" id="UP000886879">
    <property type="component" value="Unassembled WGS sequence"/>
</dbReference>
<feature type="domain" description="Amidohydrolase-related" evidence="2">
    <location>
        <begin position="54"/>
        <end position="404"/>
    </location>
</feature>
<dbReference type="InterPro" id="IPR011059">
    <property type="entry name" value="Metal-dep_hydrolase_composite"/>
</dbReference>
<protein>
    <submittedName>
        <fullName evidence="3">Amidohydrolase</fullName>
    </submittedName>
</protein>
<proteinExistence type="predicted"/>
<accession>A0A9D1CGE1</accession>
<dbReference type="AlphaFoldDB" id="A0A9D1CGE1"/>
<keyword evidence="1" id="KW-0378">Hydrolase</keyword>
<organism evidence="3 4">
    <name type="scientific">Candidatus Enterenecus faecium</name>
    <dbReference type="NCBI Taxonomy" id="2840780"/>
    <lineage>
        <taxon>Bacteria</taxon>
        <taxon>Bacillati</taxon>
        <taxon>Bacillota</taxon>
        <taxon>Clostridia</taxon>
        <taxon>Eubacteriales</taxon>
        <taxon>Candidatus Enterenecus</taxon>
    </lineage>
</organism>
<dbReference type="EMBL" id="DVFO01000025">
    <property type="protein sequence ID" value="HIQ60472.1"/>
    <property type="molecule type" value="Genomic_DNA"/>
</dbReference>
<gene>
    <name evidence="3" type="ORF">IAD31_02605</name>
</gene>
<dbReference type="InterPro" id="IPR032466">
    <property type="entry name" value="Metal_Hydrolase"/>
</dbReference>
<dbReference type="CDD" id="cd01298">
    <property type="entry name" value="ATZ_TRZ_like"/>
    <property type="match status" value="1"/>
</dbReference>
<evidence type="ECO:0000259" key="2">
    <source>
        <dbReference type="Pfam" id="PF01979"/>
    </source>
</evidence>
<dbReference type="Pfam" id="PF01979">
    <property type="entry name" value="Amidohydro_1"/>
    <property type="match status" value="1"/>
</dbReference>
<comment type="caution">
    <text evidence="3">The sequence shown here is derived from an EMBL/GenBank/DDBJ whole genome shotgun (WGS) entry which is preliminary data.</text>
</comment>
<dbReference type="Gene3D" id="2.30.40.10">
    <property type="entry name" value="Urease, subunit C, domain 1"/>
    <property type="match status" value="1"/>
</dbReference>
<reference evidence="3" key="1">
    <citation type="submission" date="2020-10" db="EMBL/GenBank/DDBJ databases">
        <authorList>
            <person name="Gilroy R."/>
        </authorList>
    </citation>
    <scope>NUCLEOTIDE SEQUENCE</scope>
    <source>
        <strain evidence="3">ChiGjej2B2-12916</strain>
    </source>
</reference>
<dbReference type="SUPFAM" id="SSF51556">
    <property type="entry name" value="Metallo-dependent hydrolases"/>
    <property type="match status" value="1"/>
</dbReference>
<dbReference type="SUPFAM" id="SSF51338">
    <property type="entry name" value="Composite domain of metallo-dependent hydrolases"/>
    <property type="match status" value="1"/>
</dbReference>
<reference evidence="3" key="2">
    <citation type="journal article" date="2021" name="PeerJ">
        <title>Extensive microbial diversity within the chicken gut microbiome revealed by metagenomics and culture.</title>
        <authorList>
            <person name="Gilroy R."/>
            <person name="Ravi A."/>
            <person name="Getino M."/>
            <person name="Pursley I."/>
            <person name="Horton D.L."/>
            <person name="Alikhan N.F."/>
            <person name="Baker D."/>
            <person name="Gharbi K."/>
            <person name="Hall N."/>
            <person name="Watson M."/>
            <person name="Adriaenssens E.M."/>
            <person name="Foster-Nyarko E."/>
            <person name="Jarju S."/>
            <person name="Secka A."/>
            <person name="Antonio M."/>
            <person name="Oren A."/>
            <person name="Chaudhuri R.R."/>
            <person name="La Ragione R."/>
            <person name="Hildebrand F."/>
            <person name="Pallen M.J."/>
        </authorList>
    </citation>
    <scope>NUCLEOTIDE SEQUENCE</scope>
    <source>
        <strain evidence="3">ChiGjej2B2-12916</strain>
    </source>
</reference>
<evidence type="ECO:0000313" key="3">
    <source>
        <dbReference type="EMBL" id="HIQ60472.1"/>
    </source>
</evidence>
<evidence type="ECO:0000313" key="4">
    <source>
        <dbReference type="Proteomes" id="UP000886879"/>
    </source>
</evidence>
<dbReference type="InterPro" id="IPR050287">
    <property type="entry name" value="MTA/SAH_deaminase"/>
</dbReference>
<dbReference type="Gene3D" id="3.20.20.140">
    <property type="entry name" value="Metal-dependent hydrolases"/>
    <property type="match status" value="1"/>
</dbReference>
<evidence type="ECO:0000256" key="1">
    <source>
        <dbReference type="ARBA" id="ARBA00022801"/>
    </source>
</evidence>
<dbReference type="PANTHER" id="PTHR43794">
    <property type="entry name" value="AMINOHYDROLASE SSNA-RELATED"/>
    <property type="match status" value="1"/>
</dbReference>
<dbReference type="PANTHER" id="PTHR43794:SF11">
    <property type="entry name" value="AMIDOHYDROLASE-RELATED DOMAIN-CONTAINING PROTEIN"/>
    <property type="match status" value="1"/>
</dbReference>
<dbReference type="GO" id="GO:0016810">
    <property type="term" value="F:hydrolase activity, acting on carbon-nitrogen (but not peptide) bonds"/>
    <property type="evidence" value="ECO:0007669"/>
    <property type="project" value="InterPro"/>
</dbReference>
<name>A0A9D1CGE1_9FIRM</name>
<dbReference type="InterPro" id="IPR006680">
    <property type="entry name" value="Amidohydro-rel"/>
</dbReference>